<dbReference type="PROSITE" id="PS50011">
    <property type="entry name" value="PROTEIN_KINASE_DOM"/>
    <property type="match status" value="1"/>
</dbReference>
<protein>
    <recommendedName>
        <fullName evidence="1">Protein kinase domain-containing protein</fullName>
    </recommendedName>
</protein>
<dbReference type="GO" id="GO:0005524">
    <property type="term" value="F:ATP binding"/>
    <property type="evidence" value="ECO:0007669"/>
    <property type="project" value="InterPro"/>
</dbReference>
<dbReference type="AlphaFoldDB" id="A0A6C0EEG7"/>
<evidence type="ECO:0000313" key="2">
    <source>
        <dbReference type="EMBL" id="QHT26803.1"/>
    </source>
</evidence>
<proteinExistence type="predicted"/>
<dbReference type="InterPro" id="IPR011009">
    <property type="entry name" value="Kinase-like_dom_sf"/>
</dbReference>
<dbReference type="InterPro" id="IPR000719">
    <property type="entry name" value="Prot_kinase_dom"/>
</dbReference>
<evidence type="ECO:0000259" key="1">
    <source>
        <dbReference type="PROSITE" id="PS50011"/>
    </source>
</evidence>
<organism evidence="2">
    <name type="scientific">viral metagenome</name>
    <dbReference type="NCBI Taxonomy" id="1070528"/>
    <lineage>
        <taxon>unclassified sequences</taxon>
        <taxon>metagenomes</taxon>
        <taxon>organismal metagenomes</taxon>
    </lineage>
</organism>
<reference evidence="2" key="1">
    <citation type="journal article" date="2020" name="Nature">
        <title>Giant virus diversity and host interactions through global metagenomics.</title>
        <authorList>
            <person name="Schulz F."/>
            <person name="Roux S."/>
            <person name="Paez-Espino D."/>
            <person name="Jungbluth S."/>
            <person name="Walsh D.A."/>
            <person name="Denef V.J."/>
            <person name="McMahon K.D."/>
            <person name="Konstantinidis K.T."/>
            <person name="Eloe-Fadrosh E.A."/>
            <person name="Kyrpides N.C."/>
            <person name="Woyke T."/>
        </authorList>
    </citation>
    <scope>NUCLEOTIDE SEQUENCE</scope>
    <source>
        <strain evidence="2">GVMAG-M-3300023179-2</strain>
    </source>
</reference>
<accession>A0A6C0EEG7</accession>
<dbReference type="EMBL" id="MN739802">
    <property type="protein sequence ID" value="QHT26803.1"/>
    <property type="molecule type" value="Genomic_DNA"/>
</dbReference>
<dbReference type="GO" id="GO:0004672">
    <property type="term" value="F:protein kinase activity"/>
    <property type="evidence" value="ECO:0007669"/>
    <property type="project" value="InterPro"/>
</dbReference>
<dbReference type="Gene3D" id="1.10.510.10">
    <property type="entry name" value="Transferase(Phosphotransferase) domain 1"/>
    <property type="match status" value="1"/>
</dbReference>
<feature type="domain" description="Protein kinase" evidence="1">
    <location>
        <begin position="1"/>
        <end position="148"/>
    </location>
</feature>
<name>A0A6C0EEG7_9ZZZZ</name>
<dbReference type="SUPFAM" id="SSF56112">
    <property type="entry name" value="Protein kinase-like (PK-like)"/>
    <property type="match status" value="1"/>
</dbReference>
<sequence length="148" mass="18184">MIQILFALNFMHNNDFYHRDVHWKNLCYIETEEEFIDILNYKIPTHGYIWSIIDYGNVISNKYKLTRDEKKILTFRNLRYEDNMNLLHTIFDGKMLDVINKIVYYIKLISDEMKLFDDFFLDYQDTYNYCLHASDELYLINMIYNKLI</sequence>